<reference evidence="1" key="1">
    <citation type="submission" date="2023-04" db="EMBL/GenBank/DDBJ databases">
        <title>Ambrosiozyma monospora NBRC 10751.</title>
        <authorList>
            <person name="Ichikawa N."/>
            <person name="Sato H."/>
            <person name="Tonouchi N."/>
        </authorList>
    </citation>
    <scope>NUCLEOTIDE SEQUENCE</scope>
    <source>
        <strain evidence="1">NBRC 10751</strain>
    </source>
</reference>
<keyword evidence="2" id="KW-1185">Reference proteome</keyword>
<organism evidence="1 2">
    <name type="scientific">Ambrosiozyma monospora</name>
    <name type="common">Yeast</name>
    <name type="synonym">Endomycopsis monosporus</name>
    <dbReference type="NCBI Taxonomy" id="43982"/>
    <lineage>
        <taxon>Eukaryota</taxon>
        <taxon>Fungi</taxon>
        <taxon>Dikarya</taxon>
        <taxon>Ascomycota</taxon>
        <taxon>Saccharomycotina</taxon>
        <taxon>Pichiomycetes</taxon>
        <taxon>Pichiales</taxon>
        <taxon>Pichiaceae</taxon>
        <taxon>Ambrosiozyma</taxon>
    </lineage>
</organism>
<evidence type="ECO:0000313" key="1">
    <source>
        <dbReference type="EMBL" id="GME97673.1"/>
    </source>
</evidence>
<protein>
    <submittedName>
        <fullName evidence="1">Unnamed protein product</fullName>
    </submittedName>
</protein>
<dbReference type="Proteomes" id="UP001165064">
    <property type="component" value="Unassembled WGS sequence"/>
</dbReference>
<gene>
    <name evidence="1" type="ORF">Amon02_001030000</name>
</gene>
<accession>A0ACB5TZ37</accession>
<name>A0ACB5TZ37_AMBMO</name>
<sequence>MHHHSHSLSSGSSKSTTSSNSNTQQQSSSSSFTSNTTTTSNSSSSSSSKFRTPNHLLRTPISSLASNNSTSIRKLWCSPSYLDDFYPSPVKFLDMGGMTSSSSTTTNMTPGGTSASTSKTVNGDGGICILNTALNGGLPSSSAALASLMARSDSGNNTNNPTNNGNGITSAPFLSPSRILSMKSPARSSTMGVDSVTPSKLALCASPLTKYSIKKTGSGGDPGGAGGHGSHSHQSRKLGGELKAAARGGDETTTPVKRNGGGYGYSANEIFGGTELLCPIGGGHDDESV</sequence>
<comment type="caution">
    <text evidence="1">The sequence shown here is derived from an EMBL/GenBank/DDBJ whole genome shotgun (WGS) entry which is preliminary data.</text>
</comment>
<dbReference type="EMBL" id="BSXS01010200">
    <property type="protein sequence ID" value="GME97673.1"/>
    <property type="molecule type" value="Genomic_DNA"/>
</dbReference>
<proteinExistence type="predicted"/>
<evidence type="ECO:0000313" key="2">
    <source>
        <dbReference type="Proteomes" id="UP001165064"/>
    </source>
</evidence>